<evidence type="ECO:0000259" key="1">
    <source>
        <dbReference type="Pfam" id="PF07398"/>
    </source>
</evidence>
<dbReference type="Proteomes" id="UP000644020">
    <property type="component" value="Unassembled WGS sequence"/>
</dbReference>
<organism evidence="3 4">
    <name type="scientific">Streptomyces termitum</name>
    <dbReference type="NCBI Taxonomy" id="67368"/>
    <lineage>
        <taxon>Bacteria</taxon>
        <taxon>Bacillati</taxon>
        <taxon>Actinomycetota</taxon>
        <taxon>Actinomycetes</taxon>
        <taxon>Kitasatosporales</taxon>
        <taxon>Streptomycetaceae</taxon>
        <taxon>Streptomyces</taxon>
    </lineage>
</organism>
<dbReference type="Pfam" id="PF07398">
    <property type="entry name" value="MDMPI_C"/>
    <property type="match status" value="1"/>
</dbReference>
<evidence type="ECO:0008006" key="5">
    <source>
        <dbReference type="Google" id="ProtNLM"/>
    </source>
</evidence>
<dbReference type="AlphaFoldDB" id="A0A918T3A3"/>
<dbReference type="PANTHER" id="PTHR40758:SF1">
    <property type="entry name" value="CONSERVED PROTEIN"/>
    <property type="match status" value="1"/>
</dbReference>
<feature type="domain" description="Mycothiol-dependent maleylpyruvate isomerase metal-binding" evidence="2">
    <location>
        <begin position="22"/>
        <end position="142"/>
    </location>
</feature>
<reference evidence="3" key="2">
    <citation type="submission" date="2020-09" db="EMBL/GenBank/DDBJ databases">
        <authorList>
            <person name="Sun Q."/>
            <person name="Ohkuma M."/>
        </authorList>
    </citation>
    <scope>NUCLEOTIDE SEQUENCE</scope>
    <source>
        <strain evidence="3">JCM 4518</strain>
    </source>
</reference>
<dbReference type="InterPro" id="IPR017517">
    <property type="entry name" value="Maleyloyr_isom"/>
</dbReference>
<protein>
    <recommendedName>
        <fullName evidence="5">Maleylpyruvate isomerase family mycothiol-dependent enzyme</fullName>
    </recommendedName>
</protein>
<dbReference type="GO" id="GO:0046872">
    <property type="term" value="F:metal ion binding"/>
    <property type="evidence" value="ECO:0007669"/>
    <property type="project" value="InterPro"/>
</dbReference>
<feature type="domain" description="MDMPI C-terminal" evidence="1">
    <location>
        <begin position="157"/>
        <end position="262"/>
    </location>
</feature>
<dbReference type="Pfam" id="PF11716">
    <property type="entry name" value="MDMPI_N"/>
    <property type="match status" value="1"/>
</dbReference>
<evidence type="ECO:0000313" key="3">
    <source>
        <dbReference type="EMBL" id="GHA85866.1"/>
    </source>
</evidence>
<evidence type="ECO:0000313" key="4">
    <source>
        <dbReference type="Proteomes" id="UP000644020"/>
    </source>
</evidence>
<sequence>METDTGNTGNGAVMKVSEYVGALEEAGLGLAEAAARAGVDAEVPTCPGWRVRDLLRHTAMIHRWAAKHVVERHASYQEGDGETGLDGEALIAHYREGHAALVEALRAAPEDLDVWTFLPATSPLVFWARRQAHETAVHRVDAEATLGAGPAPVAPGFAADGVSELLAGFHARDRSRVRAPEPRTLRFRATDTGDAWTVRLSELPPATEHHPAGGATDGAAGTGGTGLLAPVDAEAAAPAGTLYLALWNRLPASALTTTGDPEPLRLWHELSAV</sequence>
<comment type="caution">
    <text evidence="3">The sequence shown here is derived from an EMBL/GenBank/DDBJ whole genome shotgun (WGS) entry which is preliminary data.</text>
</comment>
<dbReference type="PANTHER" id="PTHR40758">
    <property type="entry name" value="CONSERVED PROTEIN"/>
    <property type="match status" value="1"/>
</dbReference>
<dbReference type="SUPFAM" id="SSF109854">
    <property type="entry name" value="DinB/YfiT-like putative metalloenzymes"/>
    <property type="match status" value="1"/>
</dbReference>
<dbReference type="GO" id="GO:0005886">
    <property type="term" value="C:plasma membrane"/>
    <property type="evidence" value="ECO:0007669"/>
    <property type="project" value="TreeGrafter"/>
</dbReference>
<dbReference type="InterPro" id="IPR034660">
    <property type="entry name" value="DinB/YfiT-like"/>
</dbReference>
<proteinExistence type="predicted"/>
<reference evidence="3" key="1">
    <citation type="journal article" date="2014" name="Int. J. Syst. Evol. Microbiol.">
        <title>Complete genome sequence of Corynebacterium casei LMG S-19264T (=DSM 44701T), isolated from a smear-ripened cheese.</title>
        <authorList>
            <consortium name="US DOE Joint Genome Institute (JGI-PGF)"/>
            <person name="Walter F."/>
            <person name="Albersmeier A."/>
            <person name="Kalinowski J."/>
            <person name="Ruckert C."/>
        </authorList>
    </citation>
    <scope>NUCLEOTIDE SEQUENCE</scope>
    <source>
        <strain evidence="3">JCM 4518</strain>
    </source>
</reference>
<dbReference type="NCBIfam" id="TIGR03083">
    <property type="entry name" value="maleylpyruvate isomerase family mycothiol-dependent enzyme"/>
    <property type="match status" value="1"/>
</dbReference>
<name>A0A918T3A3_9ACTN</name>
<evidence type="ECO:0000259" key="2">
    <source>
        <dbReference type="Pfam" id="PF11716"/>
    </source>
</evidence>
<gene>
    <name evidence="3" type="ORF">GCM10010305_32160</name>
</gene>
<accession>A0A918T3A3</accession>
<dbReference type="EMBL" id="BMUL01000007">
    <property type="protein sequence ID" value="GHA85866.1"/>
    <property type="molecule type" value="Genomic_DNA"/>
</dbReference>
<dbReference type="InterPro" id="IPR010872">
    <property type="entry name" value="MDMPI_C-term_domain"/>
</dbReference>
<keyword evidence="4" id="KW-1185">Reference proteome</keyword>
<dbReference type="InterPro" id="IPR024344">
    <property type="entry name" value="MDMPI_metal-binding"/>
</dbReference>